<feature type="region of interest" description="Disordered" evidence="1">
    <location>
        <begin position="132"/>
        <end position="151"/>
    </location>
</feature>
<protein>
    <submittedName>
        <fullName evidence="2">Condensin-2 complex subunit G2</fullName>
    </submittedName>
</protein>
<evidence type="ECO:0000256" key="1">
    <source>
        <dbReference type="SAM" id="MobiDB-lite"/>
    </source>
</evidence>
<proteinExistence type="predicted"/>
<evidence type="ECO:0000313" key="2">
    <source>
        <dbReference type="EMBL" id="NIG61567.1"/>
    </source>
</evidence>
<comment type="caution">
    <text evidence="2">The sequence shown here is derived from an EMBL/GenBank/DDBJ whole genome shotgun (WGS) entry which is preliminary data.</text>
</comment>
<dbReference type="EMBL" id="PGGH01321393">
    <property type="protein sequence ID" value="NIG61567.1"/>
    <property type="molecule type" value="Genomic_DNA"/>
</dbReference>
<reference evidence="2" key="1">
    <citation type="submission" date="2018-05" db="EMBL/GenBank/DDBJ databases">
        <authorList>
            <person name="Pedro S.L.S."/>
            <person name="Freitas R.C."/>
            <person name="Barreto A.S."/>
            <person name="Lima A.O.S."/>
        </authorList>
    </citation>
    <scope>NUCLEOTIDE SEQUENCE</scope>
    <source>
        <strain evidence="2">BP203</strain>
        <tissue evidence="2">Muscle</tissue>
    </source>
</reference>
<feature type="region of interest" description="Disordered" evidence="1">
    <location>
        <begin position="211"/>
        <end position="261"/>
    </location>
</feature>
<feature type="compositionally biased region" description="Basic and acidic residues" evidence="1">
    <location>
        <begin position="214"/>
        <end position="224"/>
    </location>
</feature>
<organism evidence="2 3">
    <name type="scientific">Pontoporia blainvillei</name>
    <name type="common">Franciscana</name>
    <name type="synonym">Delphinus blainvillei</name>
    <dbReference type="NCBI Taxonomy" id="48723"/>
    <lineage>
        <taxon>Eukaryota</taxon>
        <taxon>Metazoa</taxon>
        <taxon>Chordata</taxon>
        <taxon>Craniata</taxon>
        <taxon>Vertebrata</taxon>
        <taxon>Euteleostomi</taxon>
        <taxon>Mammalia</taxon>
        <taxon>Eutheria</taxon>
        <taxon>Laurasiatheria</taxon>
        <taxon>Artiodactyla</taxon>
        <taxon>Whippomorpha</taxon>
        <taxon>Cetacea</taxon>
        <taxon>Odontoceti</taxon>
        <taxon>Pontoporiidae</taxon>
        <taxon>Pontoporia</taxon>
    </lineage>
</organism>
<name>A0ABX0S8W7_PONBL</name>
<dbReference type="PANTHER" id="PTHR16199:SF4">
    <property type="entry name" value="CONDENSIN-2 COMPLEX SUBUNIT G2"/>
    <property type="match status" value="1"/>
</dbReference>
<sequence>MENNKEAKVYTVSKFASMLPEYMKAFKFTFGSSTTAFVTLDLLAFLSRISVTVMSPSSILPLKCKRDLSVKDDRCKTPLSVLASLMPASAVPTFRNQEEGTADKSYCILLDCLCSWGQVGHILELVCDSLPEEQPQSKGNSASKRRVQVQDPRPVKPGLALVYVEYLLTHPKNRECLLSAPQKKLNRLLKALETSKQVVFRAQCPVEANSEGEPVCRKRPDSRKTARHPRSPCSGPAHRRGNSSPLSPGQAFLGPFGERVP</sequence>
<dbReference type="PANTHER" id="PTHR16199">
    <property type="entry name" value="CONDENSIN-2 COMPLEX SUBUNIT G2"/>
    <property type="match status" value="1"/>
</dbReference>
<gene>
    <name evidence="2" type="ORF">BU61_10469</name>
</gene>
<dbReference type="Proteomes" id="UP001165941">
    <property type="component" value="Unassembled WGS sequence"/>
</dbReference>
<accession>A0ABX0S8W7</accession>
<evidence type="ECO:0000313" key="3">
    <source>
        <dbReference type="Proteomes" id="UP001165941"/>
    </source>
</evidence>
<keyword evidence="3" id="KW-1185">Reference proteome</keyword>